<evidence type="ECO:0000313" key="1">
    <source>
        <dbReference type="EMBL" id="KFM25735.1"/>
    </source>
</evidence>
<organism evidence="1 2">
    <name type="scientific">Auxenochlorella protothecoides</name>
    <name type="common">Green microalga</name>
    <name type="synonym">Chlorella protothecoides</name>
    <dbReference type="NCBI Taxonomy" id="3075"/>
    <lineage>
        <taxon>Eukaryota</taxon>
        <taxon>Viridiplantae</taxon>
        <taxon>Chlorophyta</taxon>
        <taxon>core chlorophytes</taxon>
        <taxon>Trebouxiophyceae</taxon>
        <taxon>Chlorellales</taxon>
        <taxon>Chlorellaceae</taxon>
        <taxon>Auxenochlorella</taxon>
    </lineage>
</organism>
<keyword evidence="2" id="KW-1185">Reference proteome</keyword>
<evidence type="ECO:0008006" key="3">
    <source>
        <dbReference type="Google" id="ProtNLM"/>
    </source>
</evidence>
<reference evidence="1 2" key="1">
    <citation type="journal article" date="2014" name="BMC Genomics">
        <title>Oil accumulation mechanisms of the oleaginous microalga Chlorella protothecoides revealed through its genome, transcriptomes, and proteomes.</title>
        <authorList>
            <person name="Gao C."/>
            <person name="Wang Y."/>
            <person name="Shen Y."/>
            <person name="Yan D."/>
            <person name="He X."/>
            <person name="Dai J."/>
            <person name="Wu Q."/>
        </authorList>
    </citation>
    <scope>NUCLEOTIDE SEQUENCE [LARGE SCALE GENOMIC DNA]</scope>
    <source>
        <strain evidence="1 2">0710</strain>
    </source>
</reference>
<dbReference type="RefSeq" id="XP_011398631.1">
    <property type="nucleotide sequence ID" value="XM_011400329.1"/>
</dbReference>
<evidence type="ECO:0000313" key="2">
    <source>
        <dbReference type="Proteomes" id="UP000028924"/>
    </source>
</evidence>
<dbReference type="Proteomes" id="UP000028924">
    <property type="component" value="Unassembled WGS sequence"/>
</dbReference>
<dbReference type="KEGG" id="apro:F751_2577"/>
<dbReference type="AlphaFoldDB" id="A0A087SJ31"/>
<dbReference type="GeneID" id="23613968"/>
<sequence>MLPPSPHFARSGRAEWRIGGLLSSAYTCPSPLIDATWCIFPYLEPHPRPWLALLCARAQLSLYSLDSEEHRVPLPHGYTTVFPTPLGLLLLGVS</sequence>
<proteinExistence type="predicted"/>
<protein>
    <recommendedName>
        <fullName evidence="3">Anaphase-promoting complex subunit 1</fullName>
    </recommendedName>
</protein>
<dbReference type="EMBL" id="KL662122">
    <property type="protein sequence ID" value="KFM25735.1"/>
    <property type="molecule type" value="Genomic_DNA"/>
</dbReference>
<gene>
    <name evidence="1" type="ORF">F751_2577</name>
</gene>
<name>A0A087SJ31_AUXPR</name>
<accession>A0A087SJ31</accession>